<dbReference type="AlphaFoldDB" id="A0A9Q1BED3"/>
<gene>
    <name evidence="2" type="ORF">HOLleu_36007</name>
</gene>
<reference evidence="2" key="1">
    <citation type="submission" date="2021-10" db="EMBL/GenBank/DDBJ databases">
        <title>Tropical sea cucumber genome reveals ecological adaptation and Cuvierian tubules defense mechanism.</title>
        <authorList>
            <person name="Chen T."/>
        </authorList>
    </citation>
    <scope>NUCLEOTIDE SEQUENCE</scope>
    <source>
        <strain evidence="2">Nanhai2018</strain>
        <tissue evidence="2">Muscle</tissue>
    </source>
</reference>
<protein>
    <submittedName>
        <fullName evidence="2">Uncharacterized protein</fullName>
    </submittedName>
</protein>
<proteinExistence type="predicted"/>
<evidence type="ECO:0000313" key="2">
    <source>
        <dbReference type="EMBL" id="KAJ8023540.1"/>
    </source>
</evidence>
<dbReference type="Proteomes" id="UP001152320">
    <property type="component" value="Chromosome 19"/>
</dbReference>
<feature type="compositionally biased region" description="Pro residues" evidence="1">
    <location>
        <begin position="81"/>
        <end position="92"/>
    </location>
</feature>
<organism evidence="2 3">
    <name type="scientific">Holothuria leucospilota</name>
    <name type="common">Black long sea cucumber</name>
    <name type="synonym">Mertensiothuria leucospilota</name>
    <dbReference type="NCBI Taxonomy" id="206669"/>
    <lineage>
        <taxon>Eukaryota</taxon>
        <taxon>Metazoa</taxon>
        <taxon>Echinodermata</taxon>
        <taxon>Eleutherozoa</taxon>
        <taxon>Echinozoa</taxon>
        <taxon>Holothuroidea</taxon>
        <taxon>Aspidochirotacea</taxon>
        <taxon>Aspidochirotida</taxon>
        <taxon>Holothuriidae</taxon>
        <taxon>Holothuria</taxon>
    </lineage>
</organism>
<dbReference type="EMBL" id="JAIZAY010000019">
    <property type="protein sequence ID" value="KAJ8023540.1"/>
    <property type="molecule type" value="Genomic_DNA"/>
</dbReference>
<accession>A0A9Q1BED3</accession>
<evidence type="ECO:0000256" key="1">
    <source>
        <dbReference type="SAM" id="MobiDB-lite"/>
    </source>
</evidence>
<name>A0A9Q1BED3_HOLLE</name>
<feature type="region of interest" description="Disordered" evidence="1">
    <location>
        <begin position="61"/>
        <end position="125"/>
    </location>
</feature>
<sequence length="168" mass="18429">MTIISSSQSFETQSAHRRGIIAEHMAHKEATQAHYYRACISADMACEASVTITSLLDGTSLPSAQQQAPASTHTRPGTSGLPPPRQVTPPPLFDSDNTRNSDDNDDEDYVPPSSPVQCDKKGKRERASFSLEEIEKIMALYNTKRKSFSTKANIKNIVSKCQTCITIP</sequence>
<feature type="compositionally biased region" description="Polar residues" evidence="1">
    <location>
        <begin position="61"/>
        <end position="77"/>
    </location>
</feature>
<keyword evidence="3" id="KW-1185">Reference proteome</keyword>
<comment type="caution">
    <text evidence="2">The sequence shown here is derived from an EMBL/GenBank/DDBJ whole genome shotgun (WGS) entry which is preliminary data.</text>
</comment>
<evidence type="ECO:0000313" key="3">
    <source>
        <dbReference type="Proteomes" id="UP001152320"/>
    </source>
</evidence>